<reference evidence="2 3" key="1">
    <citation type="submission" date="2016-11" db="EMBL/GenBank/DDBJ databases">
        <title>Complete genome sequence of Streptomyces niveus SCSIO 3406.</title>
        <authorList>
            <person name="Zhu Q."/>
            <person name="Cheng W."/>
            <person name="Song Y."/>
            <person name="Li Q."/>
            <person name="Ju J."/>
        </authorList>
    </citation>
    <scope>NUCLEOTIDE SEQUENCE [LARGE SCALE GENOMIC DNA]</scope>
    <source>
        <strain evidence="2 3">SCSIO 3406</strain>
    </source>
</reference>
<dbReference type="Proteomes" id="UP000189677">
    <property type="component" value="Chromosome"/>
</dbReference>
<protein>
    <submittedName>
        <fullName evidence="2">Uncharacterized protein</fullName>
    </submittedName>
</protein>
<feature type="region of interest" description="Disordered" evidence="1">
    <location>
        <begin position="1"/>
        <end position="56"/>
    </location>
</feature>
<evidence type="ECO:0000313" key="2">
    <source>
        <dbReference type="EMBL" id="AQU66184.1"/>
    </source>
</evidence>
<sequence length="80" mass="8056">MHHTSTRRAERRGARVVNAGVESPVGTNDGERLGARPTGRSFAGGTTALPSAVPNGTGIVGADFRLRSTTTGPVGPVGSS</sequence>
<proteinExistence type="predicted"/>
<accession>A0A1U9QPJ3</accession>
<evidence type="ECO:0000313" key="3">
    <source>
        <dbReference type="Proteomes" id="UP000189677"/>
    </source>
</evidence>
<name>A0A1U9QPJ3_STRNV</name>
<evidence type="ECO:0000256" key="1">
    <source>
        <dbReference type="SAM" id="MobiDB-lite"/>
    </source>
</evidence>
<gene>
    <name evidence="2" type="ORF">BBN63_07895</name>
</gene>
<dbReference type="EMBL" id="CP018047">
    <property type="protein sequence ID" value="AQU66184.1"/>
    <property type="molecule type" value="Genomic_DNA"/>
</dbReference>
<dbReference type="AlphaFoldDB" id="A0A1U9QPJ3"/>
<keyword evidence="3" id="KW-1185">Reference proteome</keyword>
<dbReference type="KEGG" id="snw:BBN63_07895"/>
<organism evidence="2 3">
    <name type="scientific">Streptomyces niveus</name>
    <name type="common">Streptomyces spheroides</name>
    <dbReference type="NCBI Taxonomy" id="193462"/>
    <lineage>
        <taxon>Bacteria</taxon>
        <taxon>Bacillati</taxon>
        <taxon>Actinomycetota</taxon>
        <taxon>Actinomycetes</taxon>
        <taxon>Kitasatosporales</taxon>
        <taxon>Streptomycetaceae</taxon>
        <taxon>Streptomyces</taxon>
    </lineage>
</organism>